<dbReference type="Proteomes" id="UP000636264">
    <property type="component" value="Unassembled WGS sequence"/>
</dbReference>
<keyword evidence="2" id="KW-1185">Reference proteome</keyword>
<reference evidence="1" key="2">
    <citation type="submission" date="2020-09" db="EMBL/GenBank/DDBJ databases">
        <authorList>
            <person name="Sun Q."/>
            <person name="Zhou Y."/>
        </authorList>
    </citation>
    <scope>NUCLEOTIDE SEQUENCE</scope>
    <source>
        <strain evidence="1">CGMCC 1.15320</strain>
    </source>
</reference>
<dbReference type="AlphaFoldDB" id="A0A916RT64"/>
<gene>
    <name evidence="1" type="ORF">GCM10011385_20250</name>
</gene>
<dbReference type="EMBL" id="BMIF01000005">
    <property type="protein sequence ID" value="GGA66291.1"/>
    <property type="molecule type" value="Genomic_DNA"/>
</dbReference>
<sequence>MVSPAVDWNGNYTFTSTADRNLRLLQADLIEKKEQGYYESLGKTSITQNVTNNTTTTIGQNTNAIGAVNNSTNNINLNGNNNNIDISNLADSTGCQDGSVNIGEGTSAIGSSGCQY</sequence>
<protein>
    <submittedName>
        <fullName evidence="1">Uncharacterized protein</fullName>
    </submittedName>
</protein>
<proteinExistence type="predicted"/>
<comment type="caution">
    <text evidence="1">The sequence shown here is derived from an EMBL/GenBank/DDBJ whole genome shotgun (WGS) entry which is preliminary data.</text>
</comment>
<evidence type="ECO:0000313" key="2">
    <source>
        <dbReference type="Proteomes" id="UP000636264"/>
    </source>
</evidence>
<accession>A0A916RT64</accession>
<evidence type="ECO:0000313" key="1">
    <source>
        <dbReference type="EMBL" id="GGA66291.1"/>
    </source>
</evidence>
<organism evidence="1 2">
    <name type="scientific">Nitratireductor aestuarii</name>
    <dbReference type="NCBI Taxonomy" id="1735103"/>
    <lineage>
        <taxon>Bacteria</taxon>
        <taxon>Pseudomonadati</taxon>
        <taxon>Pseudomonadota</taxon>
        <taxon>Alphaproteobacteria</taxon>
        <taxon>Hyphomicrobiales</taxon>
        <taxon>Phyllobacteriaceae</taxon>
        <taxon>Nitratireductor</taxon>
    </lineage>
</organism>
<name>A0A916RT64_9HYPH</name>
<reference evidence="1" key="1">
    <citation type="journal article" date="2014" name="Int. J. Syst. Evol. Microbiol.">
        <title>Complete genome sequence of Corynebacterium casei LMG S-19264T (=DSM 44701T), isolated from a smear-ripened cheese.</title>
        <authorList>
            <consortium name="US DOE Joint Genome Institute (JGI-PGF)"/>
            <person name="Walter F."/>
            <person name="Albersmeier A."/>
            <person name="Kalinowski J."/>
            <person name="Ruckert C."/>
        </authorList>
    </citation>
    <scope>NUCLEOTIDE SEQUENCE</scope>
    <source>
        <strain evidence="1">CGMCC 1.15320</strain>
    </source>
</reference>